<dbReference type="EMBL" id="BEXT01000001">
    <property type="protein sequence ID" value="GBC61195.1"/>
    <property type="molecule type" value="Genomic_DNA"/>
</dbReference>
<dbReference type="CDD" id="cd20684">
    <property type="entry name" value="CdiA-CT_Yk_RNaseA-like"/>
    <property type="match status" value="1"/>
</dbReference>
<protein>
    <recommendedName>
        <fullName evidence="1">Bacterial CdiA-CT RNAse A domain-containing protein</fullName>
    </recommendedName>
</protein>
<organism evidence="2 3">
    <name type="scientific">Desulfonema ishimotonii</name>
    <dbReference type="NCBI Taxonomy" id="45657"/>
    <lineage>
        <taxon>Bacteria</taxon>
        <taxon>Pseudomonadati</taxon>
        <taxon>Thermodesulfobacteriota</taxon>
        <taxon>Desulfobacteria</taxon>
        <taxon>Desulfobacterales</taxon>
        <taxon>Desulfococcaceae</taxon>
        <taxon>Desulfonema</taxon>
    </lineage>
</organism>
<gene>
    <name evidence="2" type="ORF">DENIS_2155</name>
</gene>
<dbReference type="RefSeq" id="WP_124328511.1">
    <property type="nucleotide sequence ID" value="NZ_BEXT01000001.1"/>
</dbReference>
<reference evidence="3" key="1">
    <citation type="submission" date="2017-11" db="EMBL/GenBank/DDBJ databases">
        <authorList>
            <person name="Watanabe M."/>
            <person name="Kojima H."/>
        </authorList>
    </citation>
    <scope>NUCLEOTIDE SEQUENCE [LARGE SCALE GENOMIC DNA]</scope>
    <source>
        <strain evidence="3">Tokyo 01</strain>
    </source>
</reference>
<sequence length="172" mass="19100">MKTMLRRTLGVSGLMMFILLAILPFLFPAGASARKEKGADLRVHEKKGGHTIARHVGKSDQDLIRRLKKNRRISAASTFSTLSDAEEAVGDTLSENKKRVRKWAASAGEKERLVIKGSGRGRGIHRKDFNAAIKQDEPDRALRAAIRKRTRCRVVLQADGMGGYFVLTAYPE</sequence>
<dbReference type="Pfam" id="PF18431">
    <property type="entry name" value="RNAse_A_bac"/>
    <property type="match status" value="1"/>
</dbReference>
<comment type="caution">
    <text evidence="2">The sequence shown here is derived from an EMBL/GenBank/DDBJ whole genome shotgun (WGS) entry which is preliminary data.</text>
</comment>
<keyword evidence="3" id="KW-1185">Reference proteome</keyword>
<evidence type="ECO:0000313" key="2">
    <source>
        <dbReference type="EMBL" id="GBC61195.1"/>
    </source>
</evidence>
<evidence type="ECO:0000313" key="3">
    <source>
        <dbReference type="Proteomes" id="UP000288096"/>
    </source>
</evidence>
<reference evidence="3" key="2">
    <citation type="submission" date="2019-01" db="EMBL/GenBank/DDBJ databases">
        <title>Genome sequence of Desulfonema ishimotonii strain Tokyo 01.</title>
        <authorList>
            <person name="Fukui M."/>
        </authorList>
    </citation>
    <scope>NUCLEOTIDE SEQUENCE [LARGE SCALE GENOMIC DNA]</scope>
    <source>
        <strain evidence="3">Tokyo 01</strain>
    </source>
</reference>
<feature type="domain" description="Bacterial CdiA-CT RNAse A" evidence="1">
    <location>
        <begin position="49"/>
        <end position="171"/>
    </location>
</feature>
<dbReference type="InterPro" id="IPR041436">
    <property type="entry name" value="RNAse_A_bac"/>
</dbReference>
<dbReference type="OrthoDB" id="6832592at2"/>
<proteinExistence type="predicted"/>
<accession>A0A401FW51</accession>
<dbReference type="Proteomes" id="UP000288096">
    <property type="component" value="Unassembled WGS sequence"/>
</dbReference>
<dbReference type="AlphaFoldDB" id="A0A401FW51"/>
<evidence type="ECO:0000259" key="1">
    <source>
        <dbReference type="Pfam" id="PF18431"/>
    </source>
</evidence>
<name>A0A401FW51_9BACT</name>